<protein>
    <submittedName>
        <fullName evidence="2">Uncharacterized protein</fullName>
    </submittedName>
</protein>
<feature type="compositionally biased region" description="Low complexity" evidence="1">
    <location>
        <begin position="161"/>
        <end position="177"/>
    </location>
</feature>
<gene>
    <name evidence="2" type="ORF">G6F50_014238</name>
</gene>
<feature type="compositionally biased region" description="Polar residues" evidence="1">
    <location>
        <begin position="116"/>
        <end position="148"/>
    </location>
</feature>
<feature type="region of interest" description="Disordered" evidence="1">
    <location>
        <begin position="54"/>
        <end position="74"/>
    </location>
</feature>
<feature type="compositionally biased region" description="Polar residues" evidence="1">
    <location>
        <begin position="206"/>
        <end position="217"/>
    </location>
</feature>
<dbReference type="EMBL" id="JAANIU010006541">
    <property type="protein sequence ID" value="KAG1541400.1"/>
    <property type="molecule type" value="Genomic_DNA"/>
</dbReference>
<dbReference type="AlphaFoldDB" id="A0A9P6Y7K0"/>
<keyword evidence="3" id="KW-1185">Reference proteome</keyword>
<feature type="compositionally biased region" description="Polar residues" evidence="1">
    <location>
        <begin position="89"/>
        <end position="100"/>
    </location>
</feature>
<name>A0A9P6Y7K0_9FUNG</name>
<accession>A0A9P6Y7K0</accession>
<comment type="caution">
    <text evidence="2">The sequence shown here is derived from an EMBL/GenBank/DDBJ whole genome shotgun (WGS) entry which is preliminary data.</text>
</comment>
<evidence type="ECO:0000313" key="3">
    <source>
        <dbReference type="Proteomes" id="UP000740926"/>
    </source>
</evidence>
<evidence type="ECO:0000313" key="2">
    <source>
        <dbReference type="EMBL" id="KAG1541400.1"/>
    </source>
</evidence>
<evidence type="ECO:0000256" key="1">
    <source>
        <dbReference type="SAM" id="MobiDB-lite"/>
    </source>
</evidence>
<organism evidence="2 3">
    <name type="scientific">Rhizopus delemar</name>
    <dbReference type="NCBI Taxonomy" id="936053"/>
    <lineage>
        <taxon>Eukaryota</taxon>
        <taxon>Fungi</taxon>
        <taxon>Fungi incertae sedis</taxon>
        <taxon>Mucoromycota</taxon>
        <taxon>Mucoromycotina</taxon>
        <taxon>Mucoromycetes</taxon>
        <taxon>Mucorales</taxon>
        <taxon>Mucorineae</taxon>
        <taxon>Rhizopodaceae</taxon>
        <taxon>Rhizopus</taxon>
    </lineage>
</organism>
<sequence length="242" mass="24995">MPAVVNRLSPMLASSGAASGGHRFIALASQQPAITIASPRSPLRWMAVPRGAEGVRSDSHSVASSTLPSGEASKGAAAFNREMTNASMAGSRCASGSNEVWSGAGDSSARAWRYSSGPSRKTSGTSMTRSQRTASGESQAWPPSSTSPDRLAAAKQAKNAVSSRLPRPVRPTLTPVDNAARPRIAAPAASFSRSGGVMRAVLMKRTASSSAGSSVQATRGRWRARRDSNPRPMASEATTLSG</sequence>
<dbReference type="Proteomes" id="UP000740926">
    <property type="component" value="Unassembled WGS sequence"/>
</dbReference>
<feature type="region of interest" description="Disordered" evidence="1">
    <location>
        <begin position="89"/>
        <end position="177"/>
    </location>
</feature>
<feature type="region of interest" description="Disordered" evidence="1">
    <location>
        <begin position="205"/>
        <end position="242"/>
    </location>
</feature>
<reference evidence="2 3" key="1">
    <citation type="journal article" date="2020" name="Microb. Genom.">
        <title>Genetic diversity of clinical and environmental Mucorales isolates obtained from an investigation of mucormycosis cases among solid organ transplant recipients.</title>
        <authorList>
            <person name="Nguyen M.H."/>
            <person name="Kaul D."/>
            <person name="Muto C."/>
            <person name="Cheng S.J."/>
            <person name="Richter R.A."/>
            <person name="Bruno V.M."/>
            <person name="Liu G."/>
            <person name="Beyhan S."/>
            <person name="Sundermann A.J."/>
            <person name="Mounaud S."/>
            <person name="Pasculle A.W."/>
            <person name="Nierman W.C."/>
            <person name="Driscoll E."/>
            <person name="Cumbie R."/>
            <person name="Clancy C.J."/>
            <person name="Dupont C.L."/>
        </authorList>
    </citation>
    <scope>NUCLEOTIDE SEQUENCE [LARGE SCALE GENOMIC DNA]</scope>
    <source>
        <strain evidence="2 3">GL24</strain>
    </source>
</reference>
<proteinExistence type="predicted"/>